<sequence>MFNNSSKLLFFTFTMVSSLMAVSATSWLGAWMGLEINLLSFIPLMSDSNNLMSSESSLKYFLTQALASSVLLFSVILFMLESNLIFKSFLDYPSSMILFSLLIKSGAAPFHFWFPLVMEGLSWTNALILMTWQKLAPLTLISYTNENNIIGICVIASVVVGSLSGLNQTSLRKLLAYSSINHLGWMLIAMTSSEILWLNYYSFYVFLSFIVVILFNFMGVGSLNQLFSMPFHSLAIKFMLFLGILSLGGLPPFVGFFPSWMVIEQLILNSQFVMVFILVLCSLVTLFFYLRLGYSAFVIGHSESNWNLKISFGTNMFKLILVFSFFSLIGLLMVSLFFWLS</sequence>
<evidence type="ECO:0000256" key="1">
    <source>
        <dbReference type="ARBA" id="ARBA00003257"/>
    </source>
</evidence>
<dbReference type="InterPro" id="IPR003917">
    <property type="entry name" value="NADH_UbQ_OxRdtase_chain2"/>
</dbReference>
<evidence type="ECO:0000259" key="19">
    <source>
        <dbReference type="Pfam" id="PF00361"/>
    </source>
</evidence>
<evidence type="ECO:0000256" key="14">
    <source>
        <dbReference type="ARBA" id="ARBA00023075"/>
    </source>
</evidence>
<evidence type="ECO:0000256" key="17">
    <source>
        <dbReference type="ARBA" id="ARBA00049551"/>
    </source>
</evidence>
<dbReference type="PANTHER" id="PTHR46552">
    <property type="entry name" value="NADH-UBIQUINONE OXIDOREDUCTASE CHAIN 2"/>
    <property type="match status" value="1"/>
</dbReference>
<feature type="domain" description="NADH:quinone oxidoreductase/Mrp antiporter transmembrane" evidence="19">
    <location>
        <begin position="24"/>
        <end position="283"/>
    </location>
</feature>
<accession>A0A7D6WEU2</accession>
<keyword evidence="7 18" id="KW-0679">Respiratory chain</keyword>
<keyword evidence="6" id="KW-0813">Transport</keyword>
<dbReference type="Pfam" id="PF06444">
    <property type="entry name" value="NADH_dehy_S2_C"/>
    <property type="match status" value="1"/>
</dbReference>
<dbReference type="InterPro" id="IPR010933">
    <property type="entry name" value="NADH_DH_su2_C"/>
</dbReference>
<evidence type="ECO:0000259" key="20">
    <source>
        <dbReference type="Pfam" id="PF06444"/>
    </source>
</evidence>
<feature type="transmembrane region" description="Helical" evidence="18">
    <location>
        <begin position="272"/>
        <end position="299"/>
    </location>
</feature>
<dbReference type="EMBL" id="MT483658">
    <property type="protein sequence ID" value="QLY89472.1"/>
    <property type="molecule type" value="Genomic_DNA"/>
</dbReference>
<dbReference type="InterPro" id="IPR050175">
    <property type="entry name" value="Complex_I_Subunit_2"/>
</dbReference>
<feature type="transmembrane region" description="Helical" evidence="18">
    <location>
        <begin position="203"/>
        <end position="226"/>
    </location>
</feature>
<dbReference type="Pfam" id="PF00361">
    <property type="entry name" value="Proton_antipo_M"/>
    <property type="match status" value="1"/>
</dbReference>
<evidence type="ECO:0000256" key="16">
    <source>
        <dbReference type="ARBA" id="ARBA00023136"/>
    </source>
</evidence>
<keyword evidence="13 18" id="KW-0520">NAD</keyword>
<keyword evidence="14 18" id="KW-0830">Ubiquinone</keyword>
<keyword evidence="16 18" id="KW-0472">Membrane</keyword>
<evidence type="ECO:0000256" key="10">
    <source>
        <dbReference type="ARBA" id="ARBA00022967"/>
    </source>
</evidence>
<dbReference type="PRINTS" id="PR01436">
    <property type="entry name" value="NADHDHGNASE2"/>
</dbReference>
<proteinExistence type="inferred from homology"/>
<keyword evidence="11 18" id="KW-0249">Electron transport</keyword>
<feature type="transmembrane region" description="Helical" evidence="18">
    <location>
        <begin position="319"/>
        <end position="340"/>
    </location>
</feature>
<name>A0A7D6WEU2_9MUSC</name>
<evidence type="ECO:0000256" key="4">
    <source>
        <dbReference type="ARBA" id="ARBA00012944"/>
    </source>
</evidence>
<dbReference type="GO" id="GO:0005743">
    <property type="term" value="C:mitochondrial inner membrane"/>
    <property type="evidence" value="ECO:0007669"/>
    <property type="project" value="UniProtKB-SubCell"/>
</dbReference>
<evidence type="ECO:0000256" key="11">
    <source>
        <dbReference type="ARBA" id="ARBA00022982"/>
    </source>
</evidence>
<evidence type="ECO:0000256" key="15">
    <source>
        <dbReference type="ARBA" id="ARBA00023128"/>
    </source>
</evidence>
<keyword evidence="15 18" id="KW-0496">Mitochondrion</keyword>
<evidence type="ECO:0000256" key="6">
    <source>
        <dbReference type="ARBA" id="ARBA00022448"/>
    </source>
</evidence>
<keyword evidence="8 18" id="KW-0812">Transmembrane</keyword>
<dbReference type="GO" id="GO:0008137">
    <property type="term" value="F:NADH dehydrogenase (ubiquinone) activity"/>
    <property type="evidence" value="ECO:0007669"/>
    <property type="project" value="UniProtKB-EC"/>
</dbReference>
<evidence type="ECO:0000256" key="3">
    <source>
        <dbReference type="ARBA" id="ARBA00007012"/>
    </source>
</evidence>
<feature type="transmembrane region" description="Helical" evidence="18">
    <location>
        <begin position="149"/>
        <end position="167"/>
    </location>
</feature>
<comment type="catalytic activity">
    <reaction evidence="17 18">
        <text>a ubiquinone + NADH + 5 H(+)(in) = a ubiquinol + NAD(+) + 4 H(+)(out)</text>
        <dbReference type="Rhea" id="RHEA:29091"/>
        <dbReference type="Rhea" id="RHEA-COMP:9565"/>
        <dbReference type="Rhea" id="RHEA-COMP:9566"/>
        <dbReference type="ChEBI" id="CHEBI:15378"/>
        <dbReference type="ChEBI" id="CHEBI:16389"/>
        <dbReference type="ChEBI" id="CHEBI:17976"/>
        <dbReference type="ChEBI" id="CHEBI:57540"/>
        <dbReference type="ChEBI" id="CHEBI:57945"/>
        <dbReference type="EC" id="7.1.1.2"/>
    </reaction>
</comment>
<dbReference type="AlphaFoldDB" id="A0A7D6WEU2"/>
<evidence type="ECO:0000256" key="12">
    <source>
        <dbReference type="ARBA" id="ARBA00022989"/>
    </source>
</evidence>
<comment type="subcellular location">
    <subcellularLocation>
        <location evidence="2 18">Mitochondrion inner membrane</location>
        <topology evidence="2 18">Multi-pass membrane protein</topology>
    </subcellularLocation>
</comment>
<comment type="function">
    <text evidence="18">Core subunit of the mitochondrial membrane respiratory chain NADH dehydrogenase (Complex I) which catalyzes electron transfer from NADH through the respiratory chain, using ubiquinone as an electron acceptor. Essential for the catalytic activity and assembly of complex I.</text>
</comment>
<protein>
    <recommendedName>
        <fullName evidence="5 18">NADH-ubiquinone oxidoreductase chain 2</fullName>
        <ecNumber evidence="4 18">7.1.1.2</ecNumber>
    </recommendedName>
</protein>
<gene>
    <name evidence="21" type="primary">ND2</name>
</gene>
<comment type="function">
    <text evidence="1">Core subunit of the mitochondrial membrane respiratory chain NADH dehydrogenase (Complex I) that is believed to belong to the minimal assembly required for catalysis. Complex I functions in the transfer of electrons from NADH to the respiratory chain. The immediate electron acceptor for the enzyme is believed to be ubiquinone.</text>
</comment>
<geneLocation type="mitochondrion" evidence="21"/>
<reference evidence="21" key="1">
    <citation type="submission" date="2020-05" db="EMBL/GenBank/DDBJ databases">
        <title>DNAmark Project.</title>
        <authorList>
            <person name="Leerhoei F."/>
        </authorList>
    </citation>
    <scope>NUCLEOTIDE SEQUENCE</scope>
    <source>
        <strain evidence="21">DM943</strain>
    </source>
</reference>
<evidence type="ECO:0000313" key="21">
    <source>
        <dbReference type="EMBL" id="QLY89472.1"/>
    </source>
</evidence>
<evidence type="ECO:0000256" key="8">
    <source>
        <dbReference type="ARBA" id="ARBA00022692"/>
    </source>
</evidence>
<feature type="transmembrane region" description="Helical" evidence="18">
    <location>
        <begin position="238"/>
        <end position="260"/>
    </location>
</feature>
<feature type="transmembrane region" description="Helical" evidence="18">
    <location>
        <begin position="92"/>
        <end position="114"/>
    </location>
</feature>
<evidence type="ECO:0000256" key="18">
    <source>
        <dbReference type="RuleBase" id="RU003403"/>
    </source>
</evidence>
<keyword evidence="10 18" id="KW-1278">Translocase</keyword>
<keyword evidence="12 18" id="KW-1133">Transmembrane helix</keyword>
<comment type="similarity">
    <text evidence="3 18">Belongs to the complex I subunit 2 family.</text>
</comment>
<evidence type="ECO:0000256" key="9">
    <source>
        <dbReference type="ARBA" id="ARBA00022792"/>
    </source>
</evidence>
<feature type="domain" description="NADH dehydrogenase subunit 2 C-terminal" evidence="20">
    <location>
        <begin position="286"/>
        <end position="337"/>
    </location>
</feature>
<dbReference type="EC" id="7.1.1.2" evidence="4 18"/>
<dbReference type="InterPro" id="IPR001750">
    <property type="entry name" value="ND/Mrp_TM"/>
</dbReference>
<evidence type="ECO:0000256" key="7">
    <source>
        <dbReference type="ARBA" id="ARBA00022660"/>
    </source>
</evidence>
<dbReference type="PANTHER" id="PTHR46552:SF1">
    <property type="entry name" value="NADH-UBIQUINONE OXIDOREDUCTASE CHAIN 2"/>
    <property type="match status" value="1"/>
</dbReference>
<dbReference type="GO" id="GO:0006120">
    <property type="term" value="P:mitochondrial electron transport, NADH to ubiquinone"/>
    <property type="evidence" value="ECO:0007669"/>
    <property type="project" value="InterPro"/>
</dbReference>
<organism evidence="21">
    <name type="scientific">Limnia unguicornis</name>
    <dbReference type="NCBI Taxonomy" id="1226590"/>
    <lineage>
        <taxon>Eukaryota</taxon>
        <taxon>Metazoa</taxon>
        <taxon>Ecdysozoa</taxon>
        <taxon>Arthropoda</taxon>
        <taxon>Hexapoda</taxon>
        <taxon>Insecta</taxon>
        <taxon>Pterygota</taxon>
        <taxon>Neoptera</taxon>
        <taxon>Endopterygota</taxon>
        <taxon>Diptera</taxon>
        <taxon>Brachycera</taxon>
        <taxon>Muscomorpha</taxon>
        <taxon>Sciomyzoidea</taxon>
        <taxon>Sciomyzidae</taxon>
        <taxon>Limnia</taxon>
    </lineage>
</organism>
<evidence type="ECO:0000256" key="2">
    <source>
        <dbReference type="ARBA" id="ARBA00004448"/>
    </source>
</evidence>
<evidence type="ECO:0000256" key="5">
    <source>
        <dbReference type="ARBA" id="ARBA00021008"/>
    </source>
</evidence>
<feature type="transmembrane region" description="Helical" evidence="18">
    <location>
        <begin position="60"/>
        <end position="80"/>
    </location>
</feature>
<keyword evidence="9 18" id="KW-0999">Mitochondrion inner membrane</keyword>
<evidence type="ECO:0000256" key="13">
    <source>
        <dbReference type="ARBA" id="ARBA00023027"/>
    </source>
</evidence>